<dbReference type="KEGG" id="kra:Krad_2772"/>
<organism evidence="1 3">
    <name type="scientific">Kineococcus radiotolerans (strain ATCC BAA-149 / DSM 14245 / SRS30216)</name>
    <dbReference type="NCBI Taxonomy" id="266940"/>
    <lineage>
        <taxon>Bacteria</taxon>
        <taxon>Bacillati</taxon>
        <taxon>Actinomycetota</taxon>
        <taxon>Actinomycetes</taxon>
        <taxon>Kineosporiales</taxon>
        <taxon>Kineosporiaceae</taxon>
        <taxon>Kineococcus</taxon>
    </lineage>
</organism>
<dbReference type="AlphaFoldDB" id="A6WAL1"/>
<reference evidence="1" key="2">
    <citation type="submission" date="2008-08" db="EMBL/GenBank/DDBJ databases">
        <title>Complete sequence of chromosome of Kineococcus radiotolerans SRS30216.</title>
        <authorList>
            <consortium name="US DOE Joint Genome Institute"/>
            <person name="Copeland A."/>
            <person name="Lucas S."/>
            <person name="Lapidus A."/>
            <person name="Barry K."/>
            <person name="Glavina del Rio T."/>
            <person name="Hammon N."/>
            <person name="Israni S."/>
            <person name="Dalin E."/>
            <person name="Tice H."/>
            <person name="Pitluck S."/>
            <person name="Saunders E."/>
            <person name="Brettin T."/>
            <person name="Bruce D."/>
            <person name="Detter J.C."/>
            <person name="Han C."/>
            <person name="Schmutz J."/>
            <person name="Larimer F."/>
            <person name="Land M."/>
            <person name="Hauser L."/>
            <person name="Kyrpides N."/>
            <person name="Lykidis A."/>
            <person name="Bagwell C.E."/>
            <person name="Shimkets L."/>
            <person name="Berry C.J."/>
            <person name="Fliermans C."/>
            <person name="Richardson P."/>
        </authorList>
    </citation>
    <scope>NUCLEOTIDE SEQUENCE</scope>
    <source>
        <strain evidence="1">SRS30216</strain>
    </source>
</reference>
<accession>A6WAL1</accession>
<proteinExistence type="predicted"/>
<dbReference type="Proteomes" id="UP000001116">
    <property type="component" value="Chromosome"/>
</dbReference>
<evidence type="ECO:0000313" key="2">
    <source>
        <dbReference type="EMBL" id="ABS04242.1"/>
    </source>
</evidence>
<protein>
    <submittedName>
        <fullName evidence="1">Uncharacterized protein</fullName>
    </submittedName>
</protein>
<evidence type="ECO:0000313" key="3">
    <source>
        <dbReference type="Proteomes" id="UP000001116"/>
    </source>
</evidence>
<dbReference type="EMBL" id="CP000750">
    <property type="protein sequence ID" value="ABS04242.1"/>
    <property type="molecule type" value="Genomic_DNA"/>
</dbReference>
<sequence length="203" mass="21673">MWTHVGRLWSDGEIYLALDAPHLASWAGFSHDHYEPLCDLGQSVTSTPVGEGSAGLIAPDGAVNDESWLEVFCDQQHIRIVQASGEDYGAVLQAALEHPLDDDDESGGTFTVCTGELVLYNAALDGTGEHSGPIIDSAPGPFPTLKPHPVTGAEAAHAPAGLRLPVAPATTFQVTARWYTEVDGGCFARWLLTPQEEEAAQRR</sequence>
<gene>
    <name evidence="1" type="ordered locus">Krad_2370</name>
    <name evidence="2" type="ordered locus">Krad_2772</name>
</gene>
<dbReference type="HOGENOM" id="CLU_1553521_0_0_11"/>
<dbReference type="eggNOG" id="ENOG503430Y">
    <property type="taxonomic scope" value="Bacteria"/>
</dbReference>
<dbReference type="KEGG" id="kra:Krad_2370"/>
<reference evidence="3" key="1">
    <citation type="submission" date="2007-07" db="EMBL/GenBank/DDBJ databases">
        <title>Complete sequence of chromosome of Kineococcus radiotolerans SRS30216.</title>
        <authorList>
            <consortium name="US DOE Joint Genome Institute"/>
            <person name="Copeland A."/>
            <person name="Lucas S."/>
            <person name="Lapidus A."/>
            <person name="Barry K."/>
            <person name="Glavina del Rio T."/>
            <person name="Hammon N."/>
            <person name="Israni S."/>
            <person name="Dalin E."/>
            <person name="Tice H."/>
            <person name="Pitluck S."/>
            <person name="Saunders E."/>
            <person name="Brettin T."/>
            <person name="Bruce D."/>
            <person name="Detter J.C."/>
            <person name="Han C."/>
            <person name="Schmutz J."/>
            <person name="Larimer F."/>
            <person name="Land M."/>
            <person name="Hauser L."/>
            <person name="Kyrpides N."/>
            <person name="Lykidis A."/>
            <person name="Bagwell C.E."/>
            <person name="Shimkets L."/>
            <person name="Berry C.J."/>
            <person name="Fliermans C."/>
            <person name="Richardson P."/>
        </authorList>
    </citation>
    <scope>NUCLEOTIDE SEQUENCE [LARGE SCALE GENOMIC DNA]</scope>
    <source>
        <strain evidence="3">ATCC BAA-149 / DSM 14245 / SRS30216</strain>
    </source>
</reference>
<name>A6WAL1_KINRD</name>
<keyword evidence="3" id="KW-1185">Reference proteome</keyword>
<evidence type="ECO:0000313" key="1">
    <source>
        <dbReference type="EMBL" id="ABS03850.1"/>
    </source>
</evidence>
<dbReference type="EMBL" id="CP000750">
    <property type="protein sequence ID" value="ABS03850.1"/>
    <property type="molecule type" value="Genomic_DNA"/>
</dbReference>